<dbReference type="RefSeq" id="WP_160613990.1">
    <property type="nucleotide sequence ID" value="NZ_JAUFQM010000001.1"/>
</dbReference>
<name>A0A844Z9H6_9SPHN</name>
<proteinExistence type="predicted"/>
<gene>
    <name evidence="2" type="ORF">GRI35_09800</name>
</gene>
<keyword evidence="3" id="KW-1185">Reference proteome</keyword>
<protein>
    <submittedName>
        <fullName evidence="2">Uncharacterized protein</fullName>
    </submittedName>
</protein>
<organism evidence="2 3">
    <name type="scientific">Pontixanthobacter aestiaquae</name>
    <dbReference type="NCBI Taxonomy" id="1509367"/>
    <lineage>
        <taxon>Bacteria</taxon>
        <taxon>Pseudomonadati</taxon>
        <taxon>Pseudomonadota</taxon>
        <taxon>Alphaproteobacteria</taxon>
        <taxon>Sphingomonadales</taxon>
        <taxon>Erythrobacteraceae</taxon>
        <taxon>Pontixanthobacter</taxon>
    </lineage>
</organism>
<dbReference type="OrthoDB" id="5497831at2"/>
<accession>A0A844Z9H6</accession>
<dbReference type="AlphaFoldDB" id="A0A844Z9H6"/>
<evidence type="ECO:0000313" key="2">
    <source>
        <dbReference type="EMBL" id="MXO83653.1"/>
    </source>
</evidence>
<evidence type="ECO:0000256" key="1">
    <source>
        <dbReference type="SAM" id="MobiDB-lite"/>
    </source>
</evidence>
<reference evidence="2 3" key="1">
    <citation type="submission" date="2019-12" db="EMBL/GenBank/DDBJ databases">
        <title>Genomic-based taxomic classification of the family Erythrobacteraceae.</title>
        <authorList>
            <person name="Xu L."/>
        </authorList>
    </citation>
    <scope>NUCLEOTIDE SEQUENCE [LARGE SCALE GENOMIC DNA]</scope>
    <source>
        <strain evidence="2 3">KCTC 42006</strain>
    </source>
</reference>
<feature type="compositionally biased region" description="Basic and acidic residues" evidence="1">
    <location>
        <begin position="246"/>
        <end position="255"/>
    </location>
</feature>
<dbReference type="Proteomes" id="UP000460290">
    <property type="component" value="Unassembled WGS sequence"/>
</dbReference>
<evidence type="ECO:0000313" key="3">
    <source>
        <dbReference type="Proteomes" id="UP000460290"/>
    </source>
</evidence>
<sequence>MSLIELSKANPDSFNGYRARQIVAFAGDGKLRDNSDCSSQLRAFLTTVTSEQLSAYAAECLEKSFEDSGLVLQDVVNEIGRRLEFEVDDGRYRGTQNQIGYDGLWHVPGNPSILVEVKTTDTYNVTLDTIAAYKQKAIEAGIIPRNSSILFVVGRKDTGALEAQIRGSRYAWEMRVVGVESLLKLMKVKEKSSEDQTVAQIRDLLQPFEYTRVDRILEVVFSAATDAIDSDSAEAIETDSGTSSEKASHERTPREKLDAIRQTAIGALNDKSGLNLVKKRQALFRDPISDTNACISISKRYDDNLQPYWYAYHPRWNEFLTSATAGLMVFACVDRDEAYAVPVEQMQKFLPSLNQTERADGTAYWHIKLTTADDRLELFASKTGERFDLSEFRVPFP</sequence>
<comment type="caution">
    <text evidence="2">The sequence shown here is derived from an EMBL/GenBank/DDBJ whole genome shotgun (WGS) entry which is preliminary data.</text>
</comment>
<feature type="region of interest" description="Disordered" evidence="1">
    <location>
        <begin position="232"/>
        <end position="255"/>
    </location>
</feature>
<dbReference type="EMBL" id="WTYZ01000001">
    <property type="protein sequence ID" value="MXO83653.1"/>
    <property type="molecule type" value="Genomic_DNA"/>
</dbReference>